<dbReference type="EMBL" id="JBDODL010006987">
    <property type="protein sequence ID" value="MES1923580.1"/>
    <property type="molecule type" value="Genomic_DNA"/>
</dbReference>
<dbReference type="InterPro" id="IPR029033">
    <property type="entry name" value="His_PPase_superfam"/>
</dbReference>
<organism evidence="1 2">
    <name type="scientific">Bonamia ostreae</name>
    <dbReference type="NCBI Taxonomy" id="126728"/>
    <lineage>
        <taxon>Eukaryota</taxon>
        <taxon>Sar</taxon>
        <taxon>Rhizaria</taxon>
        <taxon>Endomyxa</taxon>
        <taxon>Ascetosporea</taxon>
        <taxon>Haplosporida</taxon>
        <taxon>Bonamia</taxon>
    </lineage>
</organism>
<dbReference type="Proteomes" id="UP001439008">
    <property type="component" value="Unassembled WGS sequence"/>
</dbReference>
<dbReference type="Gene3D" id="3.40.50.1240">
    <property type="entry name" value="Phosphoglycerate mutase-like"/>
    <property type="match status" value="1"/>
</dbReference>
<keyword evidence="2" id="KW-1185">Reference proteome</keyword>
<reference evidence="1 2" key="1">
    <citation type="journal article" date="2024" name="BMC Biol.">
        <title>Comparative genomics of Ascetosporea gives new insight into the evolutionary basis for animal parasitism in Rhizaria.</title>
        <authorList>
            <person name="Hiltunen Thoren M."/>
            <person name="Onut-Brannstrom I."/>
            <person name="Alfjorden A."/>
            <person name="Peckova H."/>
            <person name="Swords F."/>
            <person name="Hooper C."/>
            <person name="Holzer A.S."/>
            <person name="Bass D."/>
            <person name="Burki F."/>
        </authorList>
    </citation>
    <scope>NUCLEOTIDE SEQUENCE [LARGE SCALE GENOMIC DNA]</scope>
    <source>
        <strain evidence="1">20-A016</strain>
    </source>
</reference>
<evidence type="ECO:0000313" key="1">
    <source>
        <dbReference type="EMBL" id="MES1923580.1"/>
    </source>
</evidence>
<sequence>MQKLYSNKVIATENARERHGVHLCDKRKKWSEIKSSHFDLINEFDFESDKDVYFSSEKREDISSLIDRISALMKLIMRSESDSIAVVTHSNLLYNLLNICLVEVCAQKPLMGTGTDSRSFNGWFEPCDEKQIYVHFDKQN</sequence>
<comment type="caution">
    <text evidence="1">The sequence shown here is derived from an EMBL/GenBank/DDBJ whole genome shotgun (WGS) entry which is preliminary data.</text>
</comment>
<name>A0ABV2AV87_9EUKA</name>
<evidence type="ECO:0008006" key="3">
    <source>
        <dbReference type="Google" id="ProtNLM"/>
    </source>
</evidence>
<dbReference type="SUPFAM" id="SSF53254">
    <property type="entry name" value="Phosphoglycerate mutase-like"/>
    <property type="match status" value="1"/>
</dbReference>
<gene>
    <name evidence="1" type="ORF">MHBO_005176</name>
</gene>
<proteinExistence type="predicted"/>
<accession>A0ABV2AV87</accession>
<evidence type="ECO:0000313" key="2">
    <source>
        <dbReference type="Proteomes" id="UP001439008"/>
    </source>
</evidence>
<protein>
    <recommendedName>
        <fullName evidence="3">Phosphoglycerate mutase</fullName>
    </recommendedName>
</protein>